<gene>
    <name evidence="6" type="ORF">HCU01_33850</name>
    <name evidence="7" type="ORF">SAMN05660971_03468</name>
</gene>
<dbReference type="InterPro" id="IPR002123">
    <property type="entry name" value="Plipid/glycerol_acylTrfase"/>
</dbReference>
<comment type="pathway">
    <text evidence="1">Lipid metabolism.</text>
</comment>
<proteinExistence type="predicted"/>
<dbReference type="PANTHER" id="PTHR10434">
    <property type="entry name" value="1-ACYL-SN-GLYCEROL-3-PHOSPHATE ACYLTRANSFERASE"/>
    <property type="match status" value="1"/>
</dbReference>
<evidence type="ECO:0000313" key="7">
    <source>
        <dbReference type="EMBL" id="SHM63662.1"/>
    </source>
</evidence>
<dbReference type="RefSeq" id="WP_084542009.1">
    <property type="nucleotide sequence ID" value="NZ_BJXU01000144.1"/>
</dbReference>
<keyword evidence="4" id="KW-0812">Transmembrane</keyword>
<feature type="transmembrane region" description="Helical" evidence="4">
    <location>
        <begin position="12"/>
        <end position="34"/>
    </location>
</feature>
<name>A0A1M7KEN6_9GAMM</name>
<dbReference type="Pfam" id="PF01553">
    <property type="entry name" value="Acyltransferase"/>
    <property type="match status" value="1"/>
</dbReference>
<keyword evidence="9" id="KW-1185">Reference proteome</keyword>
<keyword evidence="4" id="KW-0472">Membrane</keyword>
<reference evidence="6 9" key="2">
    <citation type="submission" date="2019-07" db="EMBL/GenBank/DDBJ databases">
        <title>Whole genome shotgun sequence of Halomonas cupida NBRC 102219.</title>
        <authorList>
            <person name="Hosoyama A."/>
            <person name="Uohara A."/>
            <person name="Ohji S."/>
            <person name="Ichikawa N."/>
        </authorList>
    </citation>
    <scope>NUCLEOTIDE SEQUENCE [LARGE SCALE GENOMIC DNA]</scope>
    <source>
        <strain evidence="6 9">NBRC 102219</strain>
    </source>
</reference>
<evidence type="ECO:0000259" key="5">
    <source>
        <dbReference type="SMART" id="SM00563"/>
    </source>
</evidence>
<dbReference type="Proteomes" id="UP000184123">
    <property type="component" value="Unassembled WGS sequence"/>
</dbReference>
<dbReference type="CDD" id="cd07989">
    <property type="entry name" value="LPLAT_AGPAT-like"/>
    <property type="match status" value="1"/>
</dbReference>
<dbReference type="SMART" id="SM00563">
    <property type="entry name" value="PlsC"/>
    <property type="match status" value="1"/>
</dbReference>
<dbReference type="Proteomes" id="UP000321726">
    <property type="component" value="Unassembled WGS sequence"/>
</dbReference>
<evidence type="ECO:0000256" key="2">
    <source>
        <dbReference type="ARBA" id="ARBA00022679"/>
    </source>
</evidence>
<sequence>MKLDQWRRGAGTALSFAIFGIGGLAIGLLISPLLHLGIRNRDRRQHVARHLIQRLFQVFIAIMKGLGVLDYRLTNVECLQRPGQLVLANHPSLIDVVFLLAHTPNAACIVKGKLASNPFTRGPIRVAGYITNRDPEAVLDAAQASLARGESLILFPEGTRTTPGRPIKFRRGAANIALRTEAPITPVLIDCTPTTLTKGDPWYHIPESRVMMSLHILDELPTTASSSLPRAQQARQLTRELSDYFNEELERLYNERNTTAIA</sequence>
<dbReference type="EMBL" id="FRCA01000010">
    <property type="protein sequence ID" value="SHM63662.1"/>
    <property type="molecule type" value="Genomic_DNA"/>
</dbReference>
<keyword evidence="3 7" id="KW-0012">Acyltransferase</keyword>
<dbReference type="GO" id="GO:0003841">
    <property type="term" value="F:1-acylglycerol-3-phosphate O-acyltransferase activity"/>
    <property type="evidence" value="ECO:0007669"/>
    <property type="project" value="TreeGrafter"/>
</dbReference>
<dbReference type="STRING" id="44933.SAMN05660971_03468"/>
<dbReference type="AlphaFoldDB" id="A0A1M7KEN6"/>
<protein>
    <submittedName>
        <fullName evidence="6 7">Acyltransferase</fullName>
    </submittedName>
</protein>
<accession>A0A1M7KEN6</accession>
<evidence type="ECO:0000313" key="6">
    <source>
        <dbReference type="EMBL" id="GEN25436.1"/>
    </source>
</evidence>
<organism evidence="7 8">
    <name type="scientific">Halomonas cupida</name>
    <dbReference type="NCBI Taxonomy" id="44933"/>
    <lineage>
        <taxon>Bacteria</taxon>
        <taxon>Pseudomonadati</taxon>
        <taxon>Pseudomonadota</taxon>
        <taxon>Gammaproteobacteria</taxon>
        <taxon>Oceanospirillales</taxon>
        <taxon>Halomonadaceae</taxon>
        <taxon>Halomonas</taxon>
    </lineage>
</organism>
<dbReference type="EMBL" id="BJXU01000144">
    <property type="protein sequence ID" value="GEN25436.1"/>
    <property type="molecule type" value="Genomic_DNA"/>
</dbReference>
<dbReference type="PANTHER" id="PTHR10434:SF66">
    <property type="entry name" value="PHOSPHOLIPID_GLYCEROL ACYLTRANSFERASE DOMAIN-CONTAINING PROTEIN"/>
    <property type="match status" value="1"/>
</dbReference>
<evidence type="ECO:0000256" key="3">
    <source>
        <dbReference type="ARBA" id="ARBA00023315"/>
    </source>
</evidence>
<reference evidence="7 8" key="1">
    <citation type="submission" date="2016-11" db="EMBL/GenBank/DDBJ databases">
        <authorList>
            <person name="Jaros S."/>
            <person name="Januszkiewicz K."/>
            <person name="Wedrychowicz H."/>
        </authorList>
    </citation>
    <scope>NUCLEOTIDE SEQUENCE [LARGE SCALE GENOMIC DNA]</scope>
    <source>
        <strain evidence="7 8">DSM 4740</strain>
    </source>
</reference>
<evidence type="ECO:0000256" key="1">
    <source>
        <dbReference type="ARBA" id="ARBA00005189"/>
    </source>
</evidence>
<evidence type="ECO:0000313" key="8">
    <source>
        <dbReference type="Proteomes" id="UP000184123"/>
    </source>
</evidence>
<evidence type="ECO:0000313" key="9">
    <source>
        <dbReference type="Proteomes" id="UP000321726"/>
    </source>
</evidence>
<dbReference type="GO" id="GO:0006654">
    <property type="term" value="P:phosphatidic acid biosynthetic process"/>
    <property type="evidence" value="ECO:0007669"/>
    <property type="project" value="TreeGrafter"/>
</dbReference>
<dbReference type="SUPFAM" id="SSF69593">
    <property type="entry name" value="Glycerol-3-phosphate (1)-acyltransferase"/>
    <property type="match status" value="1"/>
</dbReference>
<feature type="domain" description="Phospholipid/glycerol acyltransferase" evidence="5">
    <location>
        <begin position="84"/>
        <end position="192"/>
    </location>
</feature>
<keyword evidence="4" id="KW-1133">Transmembrane helix</keyword>
<keyword evidence="2 7" id="KW-0808">Transferase</keyword>
<dbReference type="OrthoDB" id="9812274at2"/>
<evidence type="ECO:0000256" key="4">
    <source>
        <dbReference type="SAM" id="Phobius"/>
    </source>
</evidence>